<evidence type="ECO:0000313" key="4">
    <source>
        <dbReference type="EMBL" id="MBK7954968.1"/>
    </source>
</evidence>
<dbReference type="InterPro" id="IPR009040">
    <property type="entry name" value="Ferritin-like_diiron"/>
</dbReference>
<name>A0A935T8I1_9PROT</name>
<dbReference type="Proteomes" id="UP000706151">
    <property type="component" value="Unassembled WGS sequence"/>
</dbReference>
<dbReference type="GO" id="GO:0020037">
    <property type="term" value="F:heme binding"/>
    <property type="evidence" value="ECO:0007669"/>
    <property type="project" value="TreeGrafter"/>
</dbReference>
<dbReference type="PANTHER" id="PTHR30295">
    <property type="entry name" value="BACTERIOFERRITIN"/>
    <property type="match status" value="1"/>
</dbReference>
<dbReference type="InterPro" id="IPR008331">
    <property type="entry name" value="Ferritin_DPS_dom"/>
</dbReference>
<organism evidence="4 5">
    <name type="scientific">Candidatus Accumulibacter affinis</name>
    <dbReference type="NCBI Taxonomy" id="2954384"/>
    <lineage>
        <taxon>Bacteria</taxon>
        <taxon>Pseudomonadati</taxon>
        <taxon>Pseudomonadota</taxon>
        <taxon>Betaproteobacteria</taxon>
        <taxon>Candidatus Accumulibacter</taxon>
    </lineage>
</organism>
<dbReference type="AlphaFoldDB" id="A0A935T8I1"/>
<dbReference type="GO" id="GO:0005829">
    <property type="term" value="C:cytosol"/>
    <property type="evidence" value="ECO:0007669"/>
    <property type="project" value="TreeGrafter"/>
</dbReference>
<dbReference type="PANTHER" id="PTHR30295:SF0">
    <property type="entry name" value="BACTERIOFERRITIN"/>
    <property type="match status" value="1"/>
</dbReference>
<keyword evidence="1" id="KW-0409">Iron storage</keyword>
<dbReference type="GO" id="GO:0004322">
    <property type="term" value="F:ferroxidase activity"/>
    <property type="evidence" value="ECO:0007669"/>
    <property type="project" value="TreeGrafter"/>
</dbReference>
<dbReference type="Gene3D" id="1.20.1260.10">
    <property type="match status" value="1"/>
</dbReference>
<evidence type="ECO:0000256" key="2">
    <source>
        <dbReference type="ARBA" id="ARBA00023004"/>
    </source>
</evidence>
<dbReference type="GO" id="GO:0008199">
    <property type="term" value="F:ferric iron binding"/>
    <property type="evidence" value="ECO:0007669"/>
    <property type="project" value="InterPro"/>
</dbReference>
<proteinExistence type="predicted"/>
<evidence type="ECO:0000313" key="5">
    <source>
        <dbReference type="Proteomes" id="UP000706151"/>
    </source>
</evidence>
<evidence type="ECO:0000259" key="3">
    <source>
        <dbReference type="PROSITE" id="PS50905"/>
    </source>
</evidence>
<gene>
    <name evidence="4" type="ORF">IPK02_13990</name>
</gene>
<accession>A0A935T8I1</accession>
<dbReference type="GO" id="GO:0006879">
    <property type="term" value="P:intracellular iron ion homeostasis"/>
    <property type="evidence" value="ECO:0007669"/>
    <property type="project" value="UniProtKB-KW"/>
</dbReference>
<comment type="caution">
    <text evidence="4">The sequence shown here is derived from an EMBL/GenBank/DDBJ whole genome shotgun (WGS) entry which is preliminary data.</text>
</comment>
<dbReference type="InterPro" id="IPR009078">
    <property type="entry name" value="Ferritin-like_SF"/>
</dbReference>
<dbReference type="InterPro" id="IPR012347">
    <property type="entry name" value="Ferritin-like"/>
</dbReference>
<dbReference type="SUPFAM" id="SSF47240">
    <property type="entry name" value="Ferritin-like"/>
    <property type="match status" value="1"/>
</dbReference>
<feature type="domain" description="Ferritin-like diiron" evidence="3">
    <location>
        <begin position="3"/>
        <end position="147"/>
    </location>
</feature>
<reference evidence="4 5" key="1">
    <citation type="submission" date="2020-10" db="EMBL/GenBank/DDBJ databases">
        <title>Connecting structure to function with the recovery of over 1000 high-quality activated sludge metagenome-assembled genomes encoding full-length rRNA genes using long-read sequencing.</title>
        <authorList>
            <person name="Singleton C.M."/>
            <person name="Petriglieri F."/>
            <person name="Kristensen J.M."/>
            <person name="Kirkegaard R.H."/>
            <person name="Michaelsen T.Y."/>
            <person name="Andersen M.H."/>
            <person name="Karst S.M."/>
            <person name="Dueholm M.S."/>
            <person name="Nielsen P.H."/>
            <person name="Albertsen M."/>
        </authorList>
    </citation>
    <scope>NUCLEOTIDE SEQUENCE [LARGE SCALE GENOMIC DNA]</scope>
    <source>
        <strain evidence="4">Fred_18-Q3-R57-64_BAT3C.720</strain>
    </source>
</reference>
<dbReference type="EMBL" id="JADJOT010000009">
    <property type="protein sequence ID" value="MBK7954968.1"/>
    <property type="molecule type" value="Genomic_DNA"/>
</dbReference>
<dbReference type="CDD" id="cd00657">
    <property type="entry name" value="Ferritin_like"/>
    <property type="match status" value="1"/>
</dbReference>
<evidence type="ECO:0000256" key="1">
    <source>
        <dbReference type="ARBA" id="ARBA00022434"/>
    </source>
</evidence>
<dbReference type="PROSITE" id="PS50905">
    <property type="entry name" value="FERRITIN_LIKE"/>
    <property type="match status" value="1"/>
</dbReference>
<sequence length="147" mass="16305">MAEIDKQKVLAVLNSILEHELAGVVRYTHFSFMVVGYGRIPIVSWLRAQADESLLHAQEAGEIITLLGGQPSLSIGALLDQHHNDIGAILRTSLQGETQAVALYRKLLEQVKDSSVVLEEYARKMIYAEEVHVGEVEKMLRKPDDAA</sequence>
<dbReference type="Pfam" id="PF00210">
    <property type="entry name" value="Ferritin"/>
    <property type="match status" value="1"/>
</dbReference>
<protein>
    <submittedName>
        <fullName evidence="4">Bacterioferritin</fullName>
    </submittedName>
</protein>
<keyword evidence="2" id="KW-0408">Iron</keyword>